<dbReference type="InterPro" id="IPR011009">
    <property type="entry name" value="Kinase-like_dom_sf"/>
</dbReference>
<dbReference type="EC" id="2.7.1.72" evidence="1"/>
<evidence type="ECO:0000313" key="2">
    <source>
        <dbReference type="Proteomes" id="UP000567795"/>
    </source>
</evidence>
<keyword evidence="2" id="KW-1185">Reference proteome</keyword>
<evidence type="ECO:0000313" key="1">
    <source>
        <dbReference type="EMBL" id="NYI07827.1"/>
    </source>
</evidence>
<dbReference type="InterPro" id="IPR006748">
    <property type="entry name" value="NH2Glyco/OHUrea_AB-resist_kin"/>
</dbReference>
<dbReference type="Proteomes" id="UP000567795">
    <property type="component" value="Unassembled WGS sequence"/>
</dbReference>
<protein>
    <submittedName>
        <fullName evidence="1">Streptomycin 6-kinase</fullName>
        <ecNumber evidence="1">2.7.1.72</ecNumber>
    </submittedName>
</protein>
<organism evidence="1 2">
    <name type="scientific">Allostreptomyces psammosilenae</name>
    <dbReference type="NCBI Taxonomy" id="1892865"/>
    <lineage>
        <taxon>Bacteria</taxon>
        <taxon>Bacillati</taxon>
        <taxon>Actinomycetota</taxon>
        <taxon>Actinomycetes</taxon>
        <taxon>Kitasatosporales</taxon>
        <taxon>Streptomycetaceae</taxon>
        <taxon>Allostreptomyces</taxon>
    </lineage>
</organism>
<proteinExistence type="predicted"/>
<accession>A0A853A108</accession>
<dbReference type="GO" id="GO:0019748">
    <property type="term" value="P:secondary metabolic process"/>
    <property type="evidence" value="ECO:0007669"/>
    <property type="project" value="InterPro"/>
</dbReference>
<dbReference type="Pfam" id="PF04655">
    <property type="entry name" value="APH_6_hur"/>
    <property type="match status" value="1"/>
</dbReference>
<sequence>MTTELFPADLPVTATVSRTADGRAWLARLPALVDDLRERWSLRLGAPFQGGSCSWVAPARLPDGEPAVLKVSWPHREAVGEAEALRLWDGRGAIRVYRHDPADYALLLERCEPGDTLGDSDHIDASRRLLLGAEVLAELWRAAPPHGTGLERLGDVTAEWADLVEERMERLRPGFDPGLVAHGARLLRELPGSAGREVVLHGDFNPGNVLAARRRPWLAIDAKPMIGDPGYDPWPLLEQVDDPFAHADPRRVLTERFALLAPVLGEEARRLQAWAAARRVESALWAAEHGESAFAEESMAKARLLADLAGL</sequence>
<reference evidence="1 2" key="1">
    <citation type="submission" date="2020-07" db="EMBL/GenBank/DDBJ databases">
        <title>Sequencing the genomes of 1000 actinobacteria strains.</title>
        <authorList>
            <person name="Klenk H.-P."/>
        </authorList>
    </citation>
    <scope>NUCLEOTIDE SEQUENCE [LARGE SCALE GENOMIC DNA]</scope>
    <source>
        <strain evidence="1 2">DSM 42178</strain>
    </source>
</reference>
<dbReference type="GO" id="GO:0050300">
    <property type="term" value="F:aminoglycoside 6-kinase activity"/>
    <property type="evidence" value="ECO:0007669"/>
    <property type="project" value="UniProtKB-EC"/>
</dbReference>
<dbReference type="SUPFAM" id="SSF56112">
    <property type="entry name" value="Protein kinase-like (PK-like)"/>
    <property type="match status" value="1"/>
</dbReference>
<name>A0A853A108_9ACTN</name>
<gene>
    <name evidence="1" type="ORF">FHU37_004856</name>
</gene>
<comment type="caution">
    <text evidence="1">The sequence shown here is derived from an EMBL/GenBank/DDBJ whole genome shotgun (WGS) entry which is preliminary data.</text>
</comment>
<keyword evidence="1" id="KW-0808">Transferase</keyword>
<dbReference type="AlphaFoldDB" id="A0A853A108"/>
<dbReference type="Gene3D" id="3.90.1200.10">
    <property type="match status" value="1"/>
</dbReference>
<dbReference type="RefSeq" id="WP_179816766.1">
    <property type="nucleotide sequence ID" value="NZ_JACBZD010000002.1"/>
</dbReference>
<keyword evidence="1" id="KW-0418">Kinase</keyword>
<dbReference type="EMBL" id="JACBZD010000002">
    <property type="protein sequence ID" value="NYI07827.1"/>
    <property type="molecule type" value="Genomic_DNA"/>
</dbReference>